<dbReference type="EMBL" id="JBGMDY010000001">
    <property type="protein sequence ID" value="KAL2347532.1"/>
    <property type="molecule type" value="Genomic_DNA"/>
</dbReference>
<accession>A0ABD1NHC3</accession>
<protein>
    <submittedName>
        <fullName evidence="1">Uncharacterized protein</fullName>
    </submittedName>
</protein>
<reference evidence="1 2" key="1">
    <citation type="submission" date="2024-08" db="EMBL/GenBank/DDBJ databases">
        <title>Insights into the chromosomal genome structure of Flemingia macrophylla.</title>
        <authorList>
            <person name="Ding Y."/>
            <person name="Zhao Y."/>
            <person name="Bi W."/>
            <person name="Wu M."/>
            <person name="Zhao G."/>
            <person name="Gong Y."/>
            <person name="Li W."/>
            <person name="Zhang P."/>
        </authorList>
    </citation>
    <scope>NUCLEOTIDE SEQUENCE [LARGE SCALE GENOMIC DNA]</scope>
    <source>
        <strain evidence="1">DYQJB</strain>
        <tissue evidence="1">Leaf</tissue>
    </source>
</reference>
<comment type="caution">
    <text evidence="1">The sequence shown here is derived from an EMBL/GenBank/DDBJ whole genome shotgun (WGS) entry which is preliminary data.</text>
</comment>
<evidence type="ECO:0000313" key="2">
    <source>
        <dbReference type="Proteomes" id="UP001603857"/>
    </source>
</evidence>
<dbReference type="Proteomes" id="UP001603857">
    <property type="component" value="Unassembled WGS sequence"/>
</dbReference>
<name>A0ABD1NHC3_9FABA</name>
<dbReference type="AlphaFoldDB" id="A0ABD1NHC3"/>
<gene>
    <name evidence="1" type="ORF">Fmac_001532</name>
</gene>
<evidence type="ECO:0000313" key="1">
    <source>
        <dbReference type="EMBL" id="KAL2347532.1"/>
    </source>
</evidence>
<sequence length="239" mass="26987">MGSIQLISCTLLPGSKLMIVAPLKIDVKKKQIMTSMLRCKKATQRMVDRDCFRHLHAISSAGGFRLGIRLKKLVLLFENRLSPELYEIYWGSWTDLGVYRCPLHLFSRPAICLLANRSTDEGVDPSAQVPSDCFLCGCLVFWRRRLSRLVSILSSSLRARCLGTMPPVSGCFREPLQTQLGDSGLLNSDHALLWCDCRWGFCLLFLLNFVLPFEAIICFGDLMLLELDSNSFEGVFQLD</sequence>
<proteinExistence type="predicted"/>
<organism evidence="1 2">
    <name type="scientific">Flemingia macrophylla</name>
    <dbReference type="NCBI Taxonomy" id="520843"/>
    <lineage>
        <taxon>Eukaryota</taxon>
        <taxon>Viridiplantae</taxon>
        <taxon>Streptophyta</taxon>
        <taxon>Embryophyta</taxon>
        <taxon>Tracheophyta</taxon>
        <taxon>Spermatophyta</taxon>
        <taxon>Magnoliopsida</taxon>
        <taxon>eudicotyledons</taxon>
        <taxon>Gunneridae</taxon>
        <taxon>Pentapetalae</taxon>
        <taxon>rosids</taxon>
        <taxon>fabids</taxon>
        <taxon>Fabales</taxon>
        <taxon>Fabaceae</taxon>
        <taxon>Papilionoideae</taxon>
        <taxon>50 kb inversion clade</taxon>
        <taxon>NPAAA clade</taxon>
        <taxon>indigoferoid/millettioid clade</taxon>
        <taxon>Phaseoleae</taxon>
        <taxon>Flemingia</taxon>
    </lineage>
</organism>
<keyword evidence="2" id="KW-1185">Reference proteome</keyword>